<dbReference type="PANTHER" id="PTHR30086:SF20">
    <property type="entry name" value="ARGININE EXPORTER PROTEIN ARGO-RELATED"/>
    <property type="match status" value="1"/>
</dbReference>
<evidence type="ECO:0000256" key="5">
    <source>
        <dbReference type="ARBA" id="ARBA00023136"/>
    </source>
</evidence>
<comment type="subcellular location">
    <subcellularLocation>
        <location evidence="1">Cell membrane</location>
        <topology evidence="1">Multi-pass membrane protein</topology>
    </subcellularLocation>
</comment>
<accession>A0A369A2C6</accession>
<dbReference type="OrthoDB" id="9812084at2"/>
<sequence>MIDSSFFLALAMFAFVTSVTPGPNNIMLLASGANFGFRRTLPHMFGIVLGVACLLLSTLLGLGALFTLYPPLYGVLKWVGCAYLLWLSWKIGSAPVGSLESKQEDKKPKAIPMRWWQALLFQYVNPKAWMMAIGCVSTFAIAGDLYALSGFWIIVLFAAVGFPAISVWAWAGIKIRQWLTDGKRQRLFNLTMGIATASTLFLIVGS</sequence>
<keyword evidence="4 6" id="KW-1133">Transmembrane helix</keyword>
<evidence type="ECO:0000256" key="1">
    <source>
        <dbReference type="ARBA" id="ARBA00004651"/>
    </source>
</evidence>
<gene>
    <name evidence="7" type="ORF">DFP77_1128</name>
</gene>
<dbReference type="GO" id="GO:0033228">
    <property type="term" value="P:cysteine export across plasma membrane"/>
    <property type="evidence" value="ECO:0007669"/>
    <property type="project" value="TreeGrafter"/>
</dbReference>
<dbReference type="GO" id="GO:0005886">
    <property type="term" value="C:plasma membrane"/>
    <property type="evidence" value="ECO:0007669"/>
    <property type="project" value="UniProtKB-SubCell"/>
</dbReference>
<dbReference type="Pfam" id="PF01810">
    <property type="entry name" value="LysE"/>
    <property type="match status" value="1"/>
</dbReference>
<evidence type="ECO:0000256" key="6">
    <source>
        <dbReference type="SAM" id="Phobius"/>
    </source>
</evidence>
<dbReference type="AlphaFoldDB" id="A0A369A2C6"/>
<evidence type="ECO:0000256" key="2">
    <source>
        <dbReference type="ARBA" id="ARBA00022475"/>
    </source>
</evidence>
<dbReference type="Proteomes" id="UP000253506">
    <property type="component" value="Unassembled WGS sequence"/>
</dbReference>
<proteinExistence type="predicted"/>
<dbReference type="InterPro" id="IPR001123">
    <property type="entry name" value="LeuE-type"/>
</dbReference>
<feature type="transmembrane region" description="Helical" evidence="6">
    <location>
        <begin position="128"/>
        <end position="146"/>
    </location>
</feature>
<organism evidence="7 8">
    <name type="scientific">Marinomonas foliarum</name>
    <dbReference type="NCBI Taxonomy" id="491950"/>
    <lineage>
        <taxon>Bacteria</taxon>
        <taxon>Pseudomonadati</taxon>
        <taxon>Pseudomonadota</taxon>
        <taxon>Gammaproteobacteria</taxon>
        <taxon>Oceanospirillales</taxon>
        <taxon>Oceanospirillaceae</taxon>
        <taxon>Marinomonas</taxon>
    </lineage>
</organism>
<dbReference type="GO" id="GO:0015171">
    <property type="term" value="F:amino acid transmembrane transporter activity"/>
    <property type="evidence" value="ECO:0007669"/>
    <property type="project" value="TreeGrafter"/>
</dbReference>
<protein>
    <submittedName>
        <fullName evidence="7">Threonine/homoserine/homoserine lactone efflux protein</fullName>
    </submittedName>
</protein>
<evidence type="ECO:0000256" key="4">
    <source>
        <dbReference type="ARBA" id="ARBA00022989"/>
    </source>
</evidence>
<comment type="caution">
    <text evidence="7">The sequence shown here is derived from an EMBL/GenBank/DDBJ whole genome shotgun (WGS) entry which is preliminary data.</text>
</comment>
<evidence type="ECO:0000256" key="3">
    <source>
        <dbReference type="ARBA" id="ARBA00022692"/>
    </source>
</evidence>
<feature type="transmembrane region" description="Helical" evidence="6">
    <location>
        <begin position="45"/>
        <end position="69"/>
    </location>
</feature>
<keyword evidence="3 6" id="KW-0812">Transmembrane</keyword>
<dbReference type="PANTHER" id="PTHR30086">
    <property type="entry name" value="ARGININE EXPORTER PROTEIN ARGO"/>
    <property type="match status" value="1"/>
</dbReference>
<evidence type="ECO:0000313" key="7">
    <source>
        <dbReference type="EMBL" id="RCX03470.1"/>
    </source>
</evidence>
<dbReference type="EMBL" id="QPJQ01000012">
    <property type="protein sequence ID" value="RCX03470.1"/>
    <property type="molecule type" value="Genomic_DNA"/>
</dbReference>
<dbReference type="RefSeq" id="WP_114411792.1">
    <property type="nucleotide sequence ID" value="NZ_QPJQ01000012.1"/>
</dbReference>
<reference evidence="7 8" key="1">
    <citation type="submission" date="2018-07" db="EMBL/GenBank/DDBJ databases">
        <title>Genomic Encyclopedia of Type Strains, Phase III (KMG-III): the genomes of soil and plant-associated and newly described type strains.</title>
        <authorList>
            <person name="Whitman W."/>
        </authorList>
    </citation>
    <scope>NUCLEOTIDE SEQUENCE [LARGE SCALE GENOMIC DNA]</scope>
    <source>
        <strain evidence="7 8">CECT 7731</strain>
    </source>
</reference>
<feature type="transmembrane region" description="Helical" evidence="6">
    <location>
        <begin position="152"/>
        <end position="175"/>
    </location>
</feature>
<keyword evidence="5 6" id="KW-0472">Membrane</keyword>
<evidence type="ECO:0000313" key="8">
    <source>
        <dbReference type="Proteomes" id="UP000253506"/>
    </source>
</evidence>
<keyword evidence="2" id="KW-1003">Cell membrane</keyword>
<feature type="transmembrane region" description="Helical" evidence="6">
    <location>
        <begin position="187"/>
        <end position="205"/>
    </location>
</feature>
<name>A0A369A2C6_9GAMM</name>